<protein>
    <submittedName>
        <fullName evidence="2">Uncharacterized protein</fullName>
    </submittedName>
</protein>
<name>A0A922IE22_DERFA</name>
<gene>
    <name evidence="2" type="ORF">DERF_003051</name>
</gene>
<proteinExistence type="predicted"/>
<evidence type="ECO:0000313" key="2">
    <source>
        <dbReference type="EMBL" id="KAH9529153.1"/>
    </source>
</evidence>
<reference evidence="2" key="1">
    <citation type="submission" date="2013-05" db="EMBL/GenBank/DDBJ databases">
        <authorList>
            <person name="Yim A.K.Y."/>
            <person name="Chan T.F."/>
            <person name="Ji K.M."/>
            <person name="Liu X.Y."/>
            <person name="Zhou J.W."/>
            <person name="Li R.Q."/>
            <person name="Yang K.Y."/>
            <person name="Li J."/>
            <person name="Li M."/>
            <person name="Law P.T.W."/>
            <person name="Wu Y.L."/>
            <person name="Cai Z.L."/>
            <person name="Qin H."/>
            <person name="Bao Y."/>
            <person name="Leung R.K.K."/>
            <person name="Ng P.K.S."/>
            <person name="Zou J."/>
            <person name="Zhong X.J."/>
            <person name="Ran P.X."/>
            <person name="Zhong N.S."/>
            <person name="Liu Z.G."/>
            <person name="Tsui S.K.W."/>
        </authorList>
    </citation>
    <scope>NUCLEOTIDE SEQUENCE</scope>
    <source>
        <strain evidence="2">Derf</strain>
        <tissue evidence="2">Whole organism</tissue>
    </source>
</reference>
<comment type="caution">
    <text evidence="2">The sequence shown here is derived from an EMBL/GenBank/DDBJ whole genome shotgun (WGS) entry which is preliminary data.</text>
</comment>
<dbReference type="EMBL" id="ASGP02000001">
    <property type="protein sequence ID" value="KAH9529153.1"/>
    <property type="molecule type" value="Genomic_DNA"/>
</dbReference>
<keyword evidence="3" id="KW-1185">Reference proteome</keyword>
<sequence length="206" mass="23188">MPVVLIATDRTWTSVNATELNDHILNDGIFEGPTFITRDEFGIPPDETFLYKSLNVHLVREQTYSTNLKAATVLSRFVSHGYRIVASAGSGVGTSGKARYSADVAVTDYRWLWTLVRDDMAPPPYPSISSNKVSLSQTREKPSYSSSGDNVDQTINGNCGSINYFNLFTMSQYQQQQKKLTIIIWSRPIRTNTIRIAKYFEKITSK</sequence>
<accession>A0A922IE22</accession>
<organism evidence="2 3">
    <name type="scientific">Dermatophagoides farinae</name>
    <name type="common">American house dust mite</name>
    <dbReference type="NCBI Taxonomy" id="6954"/>
    <lineage>
        <taxon>Eukaryota</taxon>
        <taxon>Metazoa</taxon>
        <taxon>Ecdysozoa</taxon>
        <taxon>Arthropoda</taxon>
        <taxon>Chelicerata</taxon>
        <taxon>Arachnida</taxon>
        <taxon>Acari</taxon>
        <taxon>Acariformes</taxon>
        <taxon>Sarcoptiformes</taxon>
        <taxon>Astigmata</taxon>
        <taxon>Psoroptidia</taxon>
        <taxon>Analgoidea</taxon>
        <taxon>Pyroglyphidae</taxon>
        <taxon>Dermatophagoidinae</taxon>
        <taxon>Dermatophagoides</taxon>
    </lineage>
</organism>
<dbReference type="AlphaFoldDB" id="A0A922IE22"/>
<feature type="region of interest" description="Disordered" evidence="1">
    <location>
        <begin position="127"/>
        <end position="151"/>
    </location>
</feature>
<dbReference type="Proteomes" id="UP000790347">
    <property type="component" value="Unassembled WGS sequence"/>
</dbReference>
<reference evidence="2" key="2">
    <citation type="journal article" date="2022" name="Res Sq">
        <title>Comparative Genomics Reveals Insights into the Divergent Evolution of Astigmatic Mites and Household Pest Adaptations.</title>
        <authorList>
            <person name="Xiong Q."/>
            <person name="Wan A.T.-Y."/>
            <person name="Liu X.-Y."/>
            <person name="Fung C.S.-H."/>
            <person name="Xiao X."/>
            <person name="Malainual N."/>
            <person name="Hou J."/>
            <person name="Wang L."/>
            <person name="Wang M."/>
            <person name="Yang K."/>
            <person name="Cui Y."/>
            <person name="Leung E."/>
            <person name="Nong W."/>
            <person name="Shin S.-K."/>
            <person name="Au S."/>
            <person name="Jeong K.Y."/>
            <person name="Chew F.T."/>
            <person name="Hui J."/>
            <person name="Leung T.F."/>
            <person name="Tungtrongchitr A."/>
            <person name="Zhong N."/>
            <person name="Liu Z."/>
            <person name="Tsui S."/>
        </authorList>
    </citation>
    <scope>NUCLEOTIDE SEQUENCE</scope>
    <source>
        <strain evidence="2">Derf</strain>
        <tissue evidence="2">Whole organism</tissue>
    </source>
</reference>
<evidence type="ECO:0000256" key="1">
    <source>
        <dbReference type="SAM" id="MobiDB-lite"/>
    </source>
</evidence>
<evidence type="ECO:0000313" key="3">
    <source>
        <dbReference type="Proteomes" id="UP000790347"/>
    </source>
</evidence>